<dbReference type="GO" id="GO:0005886">
    <property type="term" value="C:plasma membrane"/>
    <property type="evidence" value="ECO:0007669"/>
    <property type="project" value="UniProtKB-ARBA"/>
</dbReference>
<dbReference type="Gene3D" id="3.30.2130.10">
    <property type="entry name" value="VC0802-like"/>
    <property type="match status" value="2"/>
</dbReference>
<comment type="similarity">
    <text evidence="3">Belongs to the GATS family.</text>
</comment>
<dbReference type="SUPFAM" id="SSF55021">
    <property type="entry name" value="ACT-like"/>
    <property type="match status" value="2"/>
</dbReference>
<evidence type="ECO:0000256" key="8">
    <source>
        <dbReference type="ARBA" id="ARBA00022843"/>
    </source>
</evidence>
<evidence type="ECO:0000256" key="1">
    <source>
        <dbReference type="ARBA" id="ARBA00002751"/>
    </source>
</evidence>
<dbReference type="InterPro" id="IPR045865">
    <property type="entry name" value="ACT-like_dom_sf"/>
</dbReference>
<evidence type="ECO:0000256" key="5">
    <source>
        <dbReference type="ARBA" id="ARBA00022468"/>
    </source>
</evidence>
<keyword evidence="14" id="KW-1185">Reference proteome</keyword>
<evidence type="ECO:0000256" key="4">
    <source>
        <dbReference type="ARBA" id="ARBA00013329"/>
    </source>
</evidence>
<dbReference type="Pfam" id="PF13840">
    <property type="entry name" value="ACT_7"/>
    <property type="match status" value="2"/>
</dbReference>
<dbReference type="PRINTS" id="PR02078">
    <property type="entry name" value="GATSLIKEFMLY"/>
</dbReference>
<evidence type="ECO:0000256" key="6">
    <source>
        <dbReference type="ARBA" id="ARBA00022490"/>
    </source>
</evidence>
<evidence type="ECO:0000256" key="11">
    <source>
        <dbReference type="SAM" id="MobiDB-lite"/>
    </source>
</evidence>
<gene>
    <name evidence="13" type="ORF">U0070_017572</name>
</gene>
<dbReference type="InterPro" id="IPR040778">
    <property type="entry name" value="CASTOR1_N"/>
</dbReference>
<evidence type="ECO:0000256" key="3">
    <source>
        <dbReference type="ARBA" id="ARBA00006827"/>
    </source>
</evidence>
<evidence type="ECO:0000256" key="2">
    <source>
        <dbReference type="ARBA" id="ARBA00004514"/>
    </source>
</evidence>
<dbReference type="SMART" id="SM00164">
    <property type="entry name" value="TBC"/>
    <property type="match status" value="1"/>
</dbReference>
<dbReference type="InterPro" id="IPR049479">
    <property type="entry name" value="CASTOR1_ACT-like"/>
</dbReference>
<dbReference type="InterPro" id="IPR035969">
    <property type="entry name" value="Rab-GAP_TBC_sf"/>
</dbReference>
<keyword evidence="7" id="KW-0597">Phosphoprotein</keyword>
<dbReference type="GO" id="GO:1904262">
    <property type="term" value="P:negative regulation of TORC1 signaling"/>
    <property type="evidence" value="ECO:0007669"/>
    <property type="project" value="TreeGrafter"/>
</dbReference>
<dbReference type="PROSITE" id="PS50086">
    <property type="entry name" value="TBC_RABGAP"/>
    <property type="match status" value="1"/>
</dbReference>
<dbReference type="GO" id="GO:0005829">
    <property type="term" value="C:cytosol"/>
    <property type="evidence" value="ECO:0007669"/>
    <property type="project" value="UniProtKB-SubCell"/>
</dbReference>
<feature type="region of interest" description="Disordered" evidence="11">
    <location>
        <begin position="507"/>
        <end position="536"/>
    </location>
</feature>
<dbReference type="Gene3D" id="1.10.10.750">
    <property type="entry name" value="Ypt/Rab-GAP domain of gyp1p, domain 1"/>
    <property type="match status" value="1"/>
</dbReference>
<comment type="subunit">
    <text evidence="10">Forms homodimers and heterodimers with CASTOR2. Interacts with the GATOR2 complex which is composed of MIOS, SEC13, SEH1L, WDR24 and WDR59; the interaction is negatively regulated by arginine. Interacts with TM4SF5; the interaction is positively regulated by leucine and is negatively regulated by arginine.</text>
</comment>
<evidence type="ECO:0000256" key="10">
    <source>
        <dbReference type="ARBA" id="ARBA00046845"/>
    </source>
</evidence>
<evidence type="ECO:0000313" key="14">
    <source>
        <dbReference type="Proteomes" id="UP001488838"/>
    </source>
</evidence>
<dbReference type="FunFam" id="1.10.8.270:FF:000007">
    <property type="entry name" value="TBC1 domain family member 10A"/>
    <property type="match status" value="1"/>
</dbReference>
<dbReference type="Pfam" id="PF18700">
    <property type="entry name" value="Castor1_N"/>
    <property type="match status" value="1"/>
</dbReference>
<protein>
    <recommendedName>
        <fullName evidence="4">Cytosolic arginine sensor for mTORC1 subunit 1</fullName>
    </recommendedName>
    <alternativeName>
        <fullName evidence="9">GATS-like protein 3</fullName>
    </alternativeName>
</protein>
<feature type="non-terminal residue" evidence="13">
    <location>
        <position position="971"/>
    </location>
</feature>
<accession>A0AAW0K796</accession>
<dbReference type="FunFam" id="1.10.472.80:FF:000008">
    <property type="entry name" value="TBC1 domain family member 10A"/>
    <property type="match status" value="1"/>
</dbReference>
<dbReference type="PANTHER" id="PTHR31131">
    <property type="entry name" value="CHROMOSOME 1, WHOLE GENOME SHOTGUN SEQUENCE"/>
    <property type="match status" value="1"/>
</dbReference>
<dbReference type="GO" id="GO:0034618">
    <property type="term" value="F:arginine binding"/>
    <property type="evidence" value="ECO:0007669"/>
    <property type="project" value="TreeGrafter"/>
</dbReference>
<keyword evidence="5" id="KW-0343">GTPase activation</keyword>
<dbReference type="InterPro" id="IPR026249">
    <property type="entry name" value="CASTOR_fam"/>
</dbReference>
<feature type="domain" description="Rab-GAP TBC" evidence="12">
    <location>
        <begin position="23"/>
        <end position="211"/>
    </location>
</feature>
<evidence type="ECO:0000259" key="12">
    <source>
        <dbReference type="PROSITE" id="PS50086"/>
    </source>
</evidence>
<evidence type="ECO:0000256" key="9">
    <source>
        <dbReference type="ARBA" id="ARBA00031657"/>
    </source>
</evidence>
<dbReference type="AlphaFoldDB" id="A0AAW0K796"/>
<name>A0AAW0K796_MYOGA</name>
<dbReference type="FunFam" id="1.10.10.750:FF:000001">
    <property type="entry name" value="TBC1 domain family member 10A"/>
    <property type="match status" value="1"/>
</dbReference>
<keyword evidence="6" id="KW-0963">Cytoplasm</keyword>
<keyword evidence="8" id="KW-0832">Ubl conjugation</keyword>
<comment type="subcellular location">
    <subcellularLocation>
        <location evidence="2">Cytoplasm</location>
        <location evidence="2">Cytosol</location>
    </subcellularLocation>
</comment>
<sequence>MLNNWDKWMAKKHKKIRLRCQKGIPPSLRGRAWQYLSGGKVKLQQNPGKFDELDMSPGDPKWLDVIERDLHRQFPFHEMFVSRGGHGQQDLFRVLKAYTLYRPEEGYCQAQAPIAAVLLMHMPAEQAFWCLVQVCEKYLPGYYSEKLEAIQLDGEILFSLLQKVSPVAHKHLSRQKIDPLLYMTEWFMCAFARTLPWSSVLRVWDMFFCEGVKIIFRVGLVLLKHALGSPEKLKACQGQYETIEQLRSLSPKIMQEAFLVQEVIELPVTERQIEREHLIQLRRWKETRGELECRSPPRMHGAKAILDAEPGPRPALQPSPSIRLPPDATLLTSKAKPPKQVQKEKRTKASGQLDKSPGPNQATVVTASGDACPPQDVPPRDPVPQDSAPQDFIYHGSQESLTSQESEDTYLEEHSTLEVGGLKPRTAGQNDGRSLSPAIKGRTKAPPSCTAHGSPVSTLRISVNSIPALAELPASLEALPRLNCLNCKAHVQAWSSDRTLSFRHVSKPNTASGQRKGRGQGVAWRPPRGFEGSLQRREGGAWEEAWPLRRGCGAWPPESGSVTGRARGVAGGAEPLSAAPLSRAPPRHCLGLAGGGAVAARSTMELHILEHRVRVLSLARPGLWLYTHPLIKLLFLPHRSRCKFFSLTETPEDYTLMVDEEGFQELPPSEFLQVAEATWLVMNVSSHSGAVMQAAGVTKIARSVIAPLAEHHVSVLMLSTYQTDFILVREQDLSVVIHTLAQEFQIYREVGGEPVPVAKDDSSNGFPRAQHAGPGPTVHPIQSPQNRFCVLTLDPETLPAIATTLIDVLFYSHSVPREAASSGPESSSIPFFAFSLIEGYISIVMDAETQKKFPSDLLLTSSSGELWRMVRIGGQPLGFGENHTHPKLGVRTSLWVSTAFTLSHPCLQPSDECGIVAQIAGPLAAADISAYYISTFNFDHALLQNEPLILPTKGPWFCCVYVSCMELTLVD</sequence>
<dbReference type="Pfam" id="PF21389">
    <property type="entry name" value="CASTOR1_ACT-like"/>
    <property type="match status" value="1"/>
</dbReference>
<dbReference type="Proteomes" id="UP001488838">
    <property type="component" value="Unassembled WGS sequence"/>
</dbReference>
<dbReference type="PANTHER" id="PTHR31131:SF3">
    <property type="entry name" value="CYTOSOLIC ARGININE SENSOR FOR MTORC1 SUBUNIT 1"/>
    <property type="match status" value="1"/>
</dbReference>
<dbReference type="InterPro" id="IPR000195">
    <property type="entry name" value="Rab-GAP-TBC_dom"/>
</dbReference>
<dbReference type="Pfam" id="PF00566">
    <property type="entry name" value="RabGAP-TBC"/>
    <property type="match status" value="1"/>
</dbReference>
<evidence type="ECO:0000256" key="7">
    <source>
        <dbReference type="ARBA" id="ARBA00022553"/>
    </source>
</evidence>
<reference evidence="13 14" key="1">
    <citation type="journal article" date="2023" name="bioRxiv">
        <title>Conserved and derived expression patterns and positive selection on dental genes reveal complex evolutionary context of ever-growing rodent molars.</title>
        <authorList>
            <person name="Calamari Z.T."/>
            <person name="Song A."/>
            <person name="Cohen E."/>
            <person name="Akter M."/>
            <person name="Roy R.D."/>
            <person name="Hallikas O."/>
            <person name="Christensen M.M."/>
            <person name="Li P."/>
            <person name="Marangoni P."/>
            <person name="Jernvall J."/>
            <person name="Klein O.D."/>
        </authorList>
    </citation>
    <scope>NUCLEOTIDE SEQUENCE [LARGE SCALE GENOMIC DNA]</scope>
    <source>
        <strain evidence="13">V071</strain>
    </source>
</reference>
<dbReference type="EMBL" id="JBBHLL010000004">
    <property type="protein sequence ID" value="KAK7834386.1"/>
    <property type="molecule type" value="Genomic_DNA"/>
</dbReference>
<dbReference type="InterPro" id="IPR027795">
    <property type="entry name" value="CASTOR_ACT_dom"/>
</dbReference>
<feature type="region of interest" description="Disordered" evidence="11">
    <location>
        <begin position="415"/>
        <end position="455"/>
    </location>
</feature>
<evidence type="ECO:0000313" key="13">
    <source>
        <dbReference type="EMBL" id="KAK7834386.1"/>
    </source>
</evidence>
<proteinExistence type="inferred from homology"/>
<feature type="region of interest" description="Disordered" evidence="11">
    <location>
        <begin position="304"/>
        <end position="391"/>
    </location>
</feature>
<comment type="caution">
    <text evidence="13">The sequence shown here is derived from an EMBL/GenBank/DDBJ whole genome shotgun (WGS) entry which is preliminary data.</text>
</comment>
<organism evidence="13 14">
    <name type="scientific">Myodes glareolus</name>
    <name type="common">Bank vole</name>
    <name type="synonym">Clethrionomys glareolus</name>
    <dbReference type="NCBI Taxonomy" id="447135"/>
    <lineage>
        <taxon>Eukaryota</taxon>
        <taxon>Metazoa</taxon>
        <taxon>Chordata</taxon>
        <taxon>Craniata</taxon>
        <taxon>Vertebrata</taxon>
        <taxon>Euteleostomi</taxon>
        <taxon>Mammalia</taxon>
        <taxon>Eutheria</taxon>
        <taxon>Euarchontoglires</taxon>
        <taxon>Glires</taxon>
        <taxon>Rodentia</taxon>
        <taxon>Myomorpha</taxon>
        <taxon>Muroidea</taxon>
        <taxon>Cricetidae</taxon>
        <taxon>Arvicolinae</taxon>
        <taxon>Myodes</taxon>
    </lineage>
</organism>
<dbReference type="FunFam" id="3.30.2130.10:FF:000003">
    <property type="entry name" value="Cytosolic arginine sensor for mTORC1 subunit 1"/>
    <property type="match status" value="1"/>
</dbReference>
<dbReference type="Gene3D" id="1.10.8.270">
    <property type="entry name" value="putative rabgap domain of human tbc1 domain family member 14 like domains"/>
    <property type="match status" value="1"/>
</dbReference>
<dbReference type="SUPFAM" id="SSF47923">
    <property type="entry name" value="Ypt/Rab-GAP domain of gyp1p"/>
    <property type="match status" value="2"/>
</dbReference>
<dbReference type="Gene3D" id="1.10.472.80">
    <property type="entry name" value="Ypt/Rab-GAP domain of gyp1p, domain 3"/>
    <property type="match status" value="1"/>
</dbReference>
<dbReference type="InterPro" id="IPR051719">
    <property type="entry name" value="CASTOR_mTORC1"/>
</dbReference>
<dbReference type="GO" id="GO:0005096">
    <property type="term" value="F:GTPase activator activity"/>
    <property type="evidence" value="ECO:0007669"/>
    <property type="project" value="UniProtKB-KW"/>
</dbReference>
<comment type="function">
    <text evidence="1">Functions as an intracellular arginine sensor within the amino acid-sensing branch of the TORC1 signaling pathway. As a homodimer or a heterodimer with CASTOR2, binds and inhibits the GATOR subcomplex GATOR2 and thereby mTORC1. Binding of arginine to CASTOR1 allosterically disrupts the interaction of CASTOR1-containing dimers with GATOR2 which can in turn activate mTORC1 and the TORC1 signaling pathway.</text>
</comment>